<accession>A0A358E1C2</accession>
<proteinExistence type="predicted"/>
<comment type="catalytic activity">
    <reaction evidence="2">
        <text>2 GTP = 3',3'-c-di-GMP + 2 diphosphate</text>
        <dbReference type="Rhea" id="RHEA:24898"/>
        <dbReference type="ChEBI" id="CHEBI:33019"/>
        <dbReference type="ChEBI" id="CHEBI:37565"/>
        <dbReference type="ChEBI" id="CHEBI:58805"/>
        <dbReference type="EC" id="2.7.7.65"/>
    </reaction>
</comment>
<dbReference type="EC" id="2.7.7.65" evidence="1"/>
<evidence type="ECO:0000313" key="6">
    <source>
        <dbReference type="Proteomes" id="UP000264779"/>
    </source>
</evidence>
<dbReference type="GO" id="GO:0052621">
    <property type="term" value="F:diguanylate cyclase activity"/>
    <property type="evidence" value="ECO:0007669"/>
    <property type="project" value="UniProtKB-EC"/>
</dbReference>
<dbReference type="GO" id="GO:0005886">
    <property type="term" value="C:plasma membrane"/>
    <property type="evidence" value="ECO:0007669"/>
    <property type="project" value="TreeGrafter"/>
</dbReference>
<evidence type="ECO:0000313" key="5">
    <source>
        <dbReference type="EMBL" id="HBU51983.1"/>
    </source>
</evidence>
<name>A0A358E1C2_9ALTE</name>
<dbReference type="PROSITE" id="PS50887">
    <property type="entry name" value="GGDEF"/>
    <property type="match status" value="1"/>
</dbReference>
<protein>
    <recommendedName>
        <fullName evidence="1">diguanylate cyclase</fullName>
        <ecNumber evidence="1">2.7.7.65</ecNumber>
    </recommendedName>
</protein>
<dbReference type="Proteomes" id="UP000264779">
    <property type="component" value="Unassembled WGS sequence"/>
</dbReference>
<dbReference type="InterPro" id="IPR050469">
    <property type="entry name" value="Diguanylate_Cyclase"/>
</dbReference>
<organism evidence="5 6">
    <name type="scientific">Alteromonas australica</name>
    <dbReference type="NCBI Taxonomy" id="589873"/>
    <lineage>
        <taxon>Bacteria</taxon>
        <taxon>Pseudomonadati</taxon>
        <taxon>Pseudomonadota</taxon>
        <taxon>Gammaproteobacteria</taxon>
        <taxon>Alteromonadales</taxon>
        <taxon>Alteromonadaceae</taxon>
        <taxon>Alteromonas/Salinimonas group</taxon>
        <taxon>Alteromonas</taxon>
    </lineage>
</organism>
<evidence type="ECO:0000256" key="2">
    <source>
        <dbReference type="ARBA" id="ARBA00034247"/>
    </source>
</evidence>
<dbReference type="PANTHER" id="PTHR45138:SF9">
    <property type="entry name" value="DIGUANYLATE CYCLASE DGCM-RELATED"/>
    <property type="match status" value="1"/>
</dbReference>
<dbReference type="CDD" id="cd01949">
    <property type="entry name" value="GGDEF"/>
    <property type="match status" value="1"/>
</dbReference>
<feature type="domain" description="GGDEF" evidence="4">
    <location>
        <begin position="1"/>
        <end position="79"/>
    </location>
</feature>
<dbReference type="SUPFAM" id="SSF55073">
    <property type="entry name" value="Nucleotide cyclase"/>
    <property type="match status" value="1"/>
</dbReference>
<dbReference type="Pfam" id="PF00990">
    <property type="entry name" value="GGDEF"/>
    <property type="match status" value="1"/>
</dbReference>
<sequence length="79" mass="8617">MRSVDLFGRLGGEEFAILMLGLSADKAHRVAERLLKKVAEARVEYAGQQIQTTVSIGIAASTGMLYSWRDLFSKADSAL</sequence>
<dbReference type="AlphaFoldDB" id="A0A358E1C2"/>
<evidence type="ECO:0000256" key="1">
    <source>
        <dbReference type="ARBA" id="ARBA00012528"/>
    </source>
</evidence>
<dbReference type="Gene3D" id="3.30.70.270">
    <property type="match status" value="1"/>
</dbReference>
<evidence type="ECO:0000256" key="3">
    <source>
        <dbReference type="SAM" id="Coils"/>
    </source>
</evidence>
<dbReference type="InterPro" id="IPR000160">
    <property type="entry name" value="GGDEF_dom"/>
</dbReference>
<reference evidence="5 6" key="1">
    <citation type="journal article" date="2018" name="Nat. Biotechnol.">
        <title>A standardized bacterial taxonomy based on genome phylogeny substantially revises the tree of life.</title>
        <authorList>
            <person name="Parks D.H."/>
            <person name="Chuvochina M."/>
            <person name="Waite D.W."/>
            <person name="Rinke C."/>
            <person name="Skarshewski A."/>
            <person name="Chaumeil P.A."/>
            <person name="Hugenholtz P."/>
        </authorList>
    </citation>
    <scope>NUCLEOTIDE SEQUENCE [LARGE SCALE GENOMIC DNA]</scope>
    <source>
        <strain evidence="5">UBA11621</strain>
    </source>
</reference>
<dbReference type="InterPro" id="IPR043128">
    <property type="entry name" value="Rev_trsase/Diguanyl_cyclase"/>
</dbReference>
<dbReference type="PANTHER" id="PTHR45138">
    <property type="entry name" value="REGULATORY COMPONENTS OF SENSORY TRANSDUCTION SYSTEM"/>
    <property type="match status" value="1"/>
</dbReference>
<dbReference type="EMBL" id="DONK01000183">
    <property type="protein sequence ID" value="HBU51983.1"/>
    <property type="molecule type" value="Genomic_DNA"/>
</dbReference>
<dbReference type="NCBIfam" id="TIGR00254">
    <property type="entry name" value="GGDEF"/>
    <property type="match status" value="1"/>
</dbReference>
<dbReference type="GO" id="GO:0043709">
    <property type="term" value="P:cell adhesion involved in single-species biofilm formation"/>
    <property type="evidence" value="ECO:0007669"/>
    <property type="project" value="TreeGrafter"/>
</dbReference>
<gene>
    <name evidence="5" type="ORF">DEB45_12050</name>
</gene>
<evidence type="ECO:0000259" key="4">
    <source>
        <dbReference type="PROSITE" id="PS50887"/>
    </source>
</evidence>
<feature type="coiled-coil region" evidence="3">
    <location>
        <begin position="24"/>
        <end position="51"/>
    </location>
</feature>
<dbReference type="InterPro" id="IPR029787">
    <property type="entry name" value="Nucleotide_cyclase"/>
</dbReference>
<keyword evidence="3" id="KW-0175">Coiled coil</keyword>
<dbReference type="GO" id="GO:1902201">
    <property type="term" value="P:negative regulation of bacterial-type flagellum-dependent cell motility"/>
    <property type="evidence" value="ECO:0007669"/>
    <property type="project" value="TreeGrafter"/>
</dbReference>
<comment type="caution">
    <text evidence="5">The sequence shown here is derived from an EMBL/GenBank/DDBJ whole genome shotgun (WGS) entry which is preliminary data.</text>
</comment>